<dbReference type="EMBL" id="FN667742">
    <property type="protein sequence ID" value="CBJ90361.1"/>
    <property type="molecule type" value="Genomic_DNA"/>
</dbReference>
<name>D3VFP7_XENNA</name>
<keyword evidence="2" id="KW-1185">Reference proteome</keyword>
<evidence type="ECO:0000313" key="2">
    <source>
        <dbReference type="Proteomes" id="UP000008075"/>
    </source>
</evidence>
<dbReference type="AlphaFoldDB" id="D3VFP7"/>
<gene>
    <name evidence="1" type="ordered locus">XNC1_2302</name>
</gene>
<organism evidence="1 2">
    <name type="scientific">Xenorhabdus nematophila (strain ATCC 19061 / DSM 3370 / CCUG 14189 / LMG 1036 / NCIMB 9965 / AN6)</name>
    <dbReference type="NCBI Taxonomy" id="406817"/>
    <lineage>
        <taxon>Bacteria</taxon>
        <taxon>Pseudomonadati</taxon>
        <taxon>Pseudomonadota</taxon>
        <taxon>Gammaproteobacteria</taxon>
        <taxon>Enterobacterales</taxon>
        <taxon>Morganellaceae</taxon>
        <taxon>Xenorhabdus</taxon>
    </lineage>
</organism>
<proteinExistence type="predicted"/>
<evidence type="ECO:0000313" key="1">
    <source>
        <dbReference type="EMBL" id="CBJ90361.1"/>
    </source>
</evidence>
<sequence>MRKNTEIIKALSDLLTPFDKNSPGFVYMAKYDSGLIYQGFIGLACL</sequence>
<dbReference type="HOGENOM" id="CLU_3190818_0_0_6"/>
<dbReference type="STRING" id="406817.XNC1_2302"/>
<dbReference type="KEGG" id="xne:XNC1_2302"/>
<reference evidence="1 2" key="1">
    <citation type="journal article" date="2011" name="PLoS ONE">
        <title>The entomopathogenic bacterial endosymbionts xenorhabdus and photorhabdus: convergent lifestyles from divergent genomes.</title>
        <authorList>
            <person name="Chaston J.M."/>
            <person name="Suen G."/>
            <person name="Tucker S.L."/>
            <person name="Andersen A.W."/>
            <person name="Bhasin A."/>
            <person name="Bode E."/>
            <person name="Bode H.B."/>
            <person name="Brachmann A.O."/>
            <person name="Cowles C.E."/>
            <person name="Cowles K.N."/>
            <person name="Darby C."/>
            <person name="de Leon L."/>
            <person name="Drace K."/>
            <person name="Du Z."/>
            <person name="Givaudan A."/>
            <person name="Herbert Tran E.E."/>
            <person name="Jewell K.A."/>
            <person name="Knack J.J."/>
            <person name="Krasomil-Osterfeld K.C."/>
            <person name="Kukor R."/>
            <person name="Lanois A."/>
            <person name="Latreille P."/>
            <person name="Leimgruber N.K."/>
            <person name="Lipke C.M."/>
            <person name="Liu R."/>
            <person name="Lu X."/>
            <person name="Martens E.C."/>
            <person name="Marri P.R."/>
            <person name="Medigue C."/>
            <person name="Menard M.L."/>
            <person name="Miller N.M."/>
            <person name="Morales-Soto N."/>
            <person name="Norton S."/>
            <person name="Ogier J.C."/>
            <person name="Orchard S.S."/>
            <person name="Park D."/>
            <person name="Park Y."/>
            <person name="Qurollo B.A."/>
            <person name="Sugar D.R."/>
            <person name="Richards G.R."/>
            <person name="Rouy Z."/>
            <person name="Slominski B."/>
            <person name="Slominski K."/>
            <person name="Snyder H."/>
            <person name="Tjaden B.C."/>
            <person name="van der Hoeven R."/>
            <person name="Welch R.D."/>
            <person name="Wheeler C."/>
            <person name="Xiang B."/>
            <person name="Barbazuk B."/>
            <person name="Gaudriault S."/>
            <person name="Goodner B."/>
            <person name="Slater S.C."/>
            <person name="Forst S."/>
            <person name="Goldman B.S."/>
            <person name="Goodrich-Blair H."/>
        </authorList>
    </citation>
    <scope>NUCLEOTIDE SEQUENCE [LARGE SCALE GENOMIC DNA]</scope>
    <source>
        <strain evidence="2">ATCC 19061 / DSM 3370 / CCUG 14189 / LMG 1036 / NCIMB 9965 / AN6</strain>
    </source>
</reference>
<protein>
    <submittedName>
        <fullName evidence="1">Uncharacterized protein</fullName>
    </submittedName>
</protein>
<dbReference type="Proteomes" id="UP000008075">
    <property type="component" value="Chromosome"/>
</dbReference>
<accession>D3VFP7</accession>